<gene>
    <name evidence="1" type="ORF">LCGC14_1423730</name>
</gene>
<comment type="caution">
    <text evidence="1">The sequence shown here is derived from an EMBL/GenBank/DDBJ whole genome shotgun (WGS) entry which is preliminary data.</text>
</comment>
<accession>A0A0F9M613</accession>
<protein>
    <submittedName>
        <fullName evidence="1">Uncharacterized protein</fullName>
    </submittedName>
</protein>
<evidence type="ECO:0000313" key="1">
    <source>
        <dbReference type="EMBL" id="KKM72115.1"/>
    </source>
</evidence>
<reference evidence="1" key="1">
    <citation type="journal article" date="2015" name="Nature">
        <title>Complex archaea that bridge the gap between prokaryotes and eukaryotes.</title>
        <authorList>
            <person name="Spang A."/>
            <person name="Saw J.H."/>
            <person name="Jorgensen S.L."/>
            <person name="Zaremba-Niedzwiedzka K."/>
            <person name="Martijn J."/>
            <person name="Lind A.E."/>
            <person name="van Eijk R."/>
            <person name="Schleper C."/>
            <person name="Guy L."/>
            <person name="Ettema T.J."/>
        </authorList>
    </citation>
    <scope>NUCLEOTIDE SEQUENCE</scope>
</reference>
<proteinExistence type="predicted"/>
<name>A0A0F9M613_9ZZZZ</name>
<sequence>MATETKKQTDYNKLVGRQGDTYYYLDYVFDHGPGSSFRGAVGSRMCPVTFADAERRRENFDEDGDEWRAAVQEQQTTLGYDDWCKFVVATDGDDAIFDQSYSDTYGEDLLDRLDPEREEYELVECTGGGRCFNHEDKWDEVFDAELVKVIASYESK</sequence>
<organism evidence="1">
    <name type="scientific">marine sediment metagenome</name>
    <dbReference type="NCBI Taxonomy" id="412755"/>
    <lineage>
        <taxon>unclassified sequences</taxon>
        <taxon>metagenomes</taxon>
        <taxon>ecological metagenomes</taxon>
    </lineage>
</organism>
<dbReference type="AlphaFoldDB" id="A0A0F9M613"/>
<dbReference type="EMBL" id="LAZR01009526">
    <property type="protein sequence ID" value="KKM72115.1"/>
    <property type="molecule type" value="Genomic_DNA"/>
</dbReference>